<proteinExistence type="predicted"/>
<evidence type="ECO:0000313" key="1">
    <source>
        <dbReference type="EMBL" id="RLN22101.1"/>
    </source>
</evidence>
<comment type="caution">
    <text evidence="1">The sequence shown here is derived from an EMBL/GenBank/DDBJ whole genome shotgun (WGS) entry which is preliminary data.</text>
</comment>
<dbReference type="STRING" id="4540.A0A3L6SHN2"/>
<name>A0A3L6SHN2_PANMI</name>
<accession>A0A3L6SHN2</accession>
<dbReference type="EMBL" id="PQIB02000004">
    <property type="protein sequence ID" value="RLN22101.1"/>
    <property type="molecule type" value="Genomic_DNA"/>
</dbReference>
<reference evidence="2" key="1">
    <citation type="journal article" date="2019" name="Nat. Commun.">
        <title>The genome of broomcorn millet.</title>
        <authorList>
            <person name="Zou C."/>
            <person name="Miki D."/>
            <person name="Li D."/>
            <person name="Tang Q."/>
            <person name="Xiao L."/>
            <person name="Rajput S."/>
            <person name="Deng P."/>
            <person name="Jia W."/>
            <person name="Huang R."/>
            <person name="Zhang M."/>
            <person name="Sun Y."/>
            <person name="Hu J."/>
            <person name="Fu X."/>
            <person name="Schnable P.S."/>
            <person name="Li F."/>
            <person name="Zhang H."/>
            <person name="Feng B."/>
            <person name="Zhu X."/>
            <person name="Liu R."/>
            <person name="Schnable J.C."/>
            <person name="Zhu J.-K."/>
            <person name="Zhang H."/>
        </authorList>
    </citation>
    <scope>NUCLEOTIDE SEQUENCE [LARGE SCALE GENOMIC DNA]</scope>
</reference>
<protein>
    <submittedName>
        <fullName evidence="1">F-box protein</fullName>
    </submittedName>
</protein>
<evidence type="ECO:0000313" key="2">
    <source>
        <dbReference type="Proteomes" id="UP000275267"/>
    </source>
</evidence>
<gene>
    <name evidence="1" type="ORF">C2845_PM07G30030</name>
</gene>
<dbReference type="AlphaFoldDB" id="A0A3L6SHN2"/>
<keyword evidence="2" id="KW-1185">Reference proteome</keyword>
<dbReference type="Proteomes" id="UP000275267">
    <property type="component" value="Unassembled WGS sequence"/>
</dbReference>
<sequence length="126" mass="13510">MGFLPHHDASTIIDRCNGLLLYYASRPAAFHVVNPTTRRRAALPAPRARALLSVLSFDPAPPRATRCSASRGGCPPDAGHCRGRQRFASSVGTRLRIWELEDAGASESALKHKIEIGDGVPAAGNR</sequence>
<organism evidence="1 2">
    <name type="scientific">Panicum miliaceum</name>
    <name type="common">Proso millet</name>
    <name type="synonym">Broomcorn millet</name>
    <dbReference type="NCBI Taxonomy" id="4540"/>
    <lineage>
        <taxon>Eukaryota</taxon>
        <taxon>Viridiplantae</taxon>
        <taxon>Streptophyta</taxon>
        <taxon>Embryophyta</taxon>
        <taxon>Tracheophyta</taxon>
        <taxon>Spermatophyta</taxon>
        <taxon>Magnoliopsida</taxon>
        <taxon>Liliopsida</taxon>
        <taxon>Poales</taxon>
        <taxon>Poaceae</taxon>
        <taxon>PACMAD clade</taxon>
        <taxon>Panicoideae</taxon>
        <taxon>Panicodae</taxon>
        <taxon>Paniceae</taxon>
        <taxon>Panicinae</taxon>
        <taxon>Panicum</taxon>
        <taxon>Panicum sect. Panicum</taxon>
    </lineage>
</organism>